<dbReference type="InterPro" id="IPR000835">
    <property type="entry name" value="HTH_MarR-typ"/>
</dbReference>
<dbReference type="PROSITE" id="PS50995">
    <property type="entry name" value="HTH_MARR_2"/>
    <property type="match status" value="1"/>
</dbReference>
<gene>
    <name evidence="5" type="ORF">NS331_23910</name>
</gene>
<dbReference type="InterPro" id="IPR039422">
    <property type="entry name" value="MarR/SlyA-like"/>
</dbReference>
<feature type="domain" description="HTH marR-type" evidence="4">
    <location>
        <begin position="1"/>
        <end position="128"/>
    </location>
</feature>
<evidence type="ECO:0000256" key="3">
    <source>
        <dbReference type="ARBA" id="ARBA00023163"/>
    </source>
</evidence>
<dbReference type="GO" id="GO:0006950">
    <property type="term" value="P:response to stress"/>
    <property type="evidence" value="ECO:0007669"/>
    <property type="project" value="TreeGrafter"/>
</dbReference>
<evidence type="ECO:0000256" key="2">
    <source>
        <dbReference type="ARBA" id="ARBA00023125"/>
    </source>
</evidence>
<dbReference type="GO" id="GO:0003677">
    <property type="term" value="F:DNA binding"/>
    <property type="evidence" value="ECO:0007669"/>
    <property type="project" value="UniProtKB-KW"/>
</dbReference>
<dbReference type="SUPFAM" id="SSF46785">
    <property type="entry name" value="Winged helix' DNA-binding domain"/>
    <property type="match status" value="1"/>
</dbReference>
<dbReference type="SMART" id="SM00347">
    <property type="entry name" value="HTH_MARR"/>
    <property type="match status" value="1"/>
</dbReference>
<evidence type="ECO:0000256" key="1">
    <source>
        <dbReference type="ARBA" id="ARBA00023015"/>
    </source>
</evidence>
<dbReference type="PANTHER" id="PTHR33164:SF13">
    <property type="entry name" value="4-HYDROXYPHENYLACETATE CATABOLISM PROTEIN"/>
    <property type="match status" value="1"/>
</dbReference>
<reference evidence="5 6" key="1">
    <citation type="journal article" date="2016" name="Front. Microbiol.">
        <title>Genomic Resource of Rice Seed Associated Bacteria.</title>
        <authorList>
            <person name="Midha S."/>
            <person name="Bansal K."/>
            <person name="Sharma S."/>
            <person name="Kumar N."/>
            <person name="Patil P.P."/>
            <person name="Chaudhry V."/>
            <person name="Patil P.B."/>
        </authorList>
    </citation>
    <scope>NUCLEOTIDE SEQUENCE [LARGE SCALE GENOMIC DNA]</scope>
    <source>
        <strain evidence="5 6">NS331</strain>
    </source>
</reference>
<sequence length="143" mass="15985">MLLLQVRAAIVGRFRHVLKKTGLTEQQFRILRALHVRGTLEPRELCAICHISSPSLSGVLARMEGMGLVQRERHPDDQRRQHVSLSPQARQMFADVSEDMEAVYQELEAALGPAFVDQMYAMCDTVLAVLDTSGEQLPAEDDA</sequence>
<name>A0A147GLS6_9BURK</name>
<keyword evidence="2" id="KW-0238">DNA-binding</keyword>
<dbReference type="PANTHER" id="PTHR33164">
    <property type="entry name" value="TRANSCRIPTIONAL REGULATOR, MARR FAMILY"/>
    <property type="match status" value="1"/>
</dbReference>
<dbReference type="GO" id="GO:0003700">
    <property type="term" value="F:DNA-binding transcription factor activity"/>
    <property type="evidence" value="ECO:0007669"/>
    <property type="project" value="InterPro"/>
</dbReference>
<protein>
    <submittedName>
        <fullName evidence="5">MarR family transcriptional regulator</fullName>
    </submittedName>
</protein>
<dbReference type="Proteomes" id="UP000072741">
    <property type="component" value="Unassembled WGS sequence"/>
</dbReference>
<dbReference type="AlphaFoldDB" id="A0A147GLS6"/>
<dbReference type="Pfam" id="PF12802">
    <property type="entry name" value="MarR_2"/>
    <property type="match status" value="1"/>
</dbReference>
<dbReference type="InterPro" id="IPR036390">
    <property type="entry name" value="WH_DNA-bd_sf"/>
</dbReference>
<dbReference type="Gene3D" id="1.10.10.10">
    <property type="entry name" value="Winged helix-like DNA-binding domain superfamily/Winged helix DNA-binding domain"/>
    <property type="match status" value="1"/>
</dbReference>
<dbReference type="EMBL" id="LDSL01000193">
    <property type="protein sequence ID" value="KTT14180.1"/>
    <property type="molecule type" value="Genomic_DNA"/>
</dbReference>
<evidence type="ECO:0000313" key="6">
    <source>
        <dbReference type="Proteomes" id="UP000072741"/>
    </source>
</evidence>
<proteinExistence type="predicted"/>
<dbReference type="PROSITE" id="PS01117">
    <property type="entry name" value="HTH_MARR_1"/>
    <property type="match status" value="1"/>
</dbReference>
<keyword evidence="3" id="KW-0804">Transcription</keyword>
<organism evidence="5 6">
    <name type="scientific">Pseudacidovorax intermedius</name>
    <dbReference type="NCBI Taxonomy" id="433924"/>
    <lineage>
        <taxon>Bacteria</taxon>
        <taxon>Pseudomonadati</taxon>
        <taxon>Pseudomonadota</taxon>
        <taxon>Betaproteobacteria</taxon>
        <taxon>Burkholderiales</taxon>
        <taxon>Comamonadaceae</taxon>
        <taxon>Pseudacidovorax</taxon>
    </lineage>
</organism>
<comment type="caution">
    <text evidence="5">The sequence shown here is derived from an EMBL/GenBank/DDBJ whole genome shotgun (WGS) entry which is preliminary data.</text>
</comment>
<keyword evidence="6" id="KW-1185">Reference proteome</keyword>
<dbReference type="InterPro" id="IPR036388">
    <property type="entry name" value="WH-like_DNA-bd_sf"/>
</dbReference>
<evidence type="ECO:0000313" key="5">
    <source>
        <dbReference type="EMBL" id="KTT14180.1"/>
    </source>
</evidence>
<dbReference type="InterPro" id="IPR023187">
    <property type="entry name" value="Tscrpt_reg_MarR-type_CS"/>
</dbReference>
<keyword evidence="1" id="KW-0805">Transcription regulation</keyword>
<accession>A0A147GLS6</accession>
<evidence type="ECO:0000259" key="4">
    <source>
        <dbReference type="PROSITE" id="PS50995"/>
    </source>
</evidence>